<dbReference type="RefSeq" id="YP_009789227.1">
    <property type="nucleotide sequence ID" value="NC_047810.1"/>
</dbReference>
<reference evidence="1 2" key="1">
    <citation type="submission" date="2016-04" db="EMBL/GenBank/DDBJ databases">
        <title>An efficient strategy for bacteriophage contamination control in bacterial fermentation.</title>
        <authorList>
            <person name="Xing S."/>
            <person name="Sun Q."/>
            <person name="An X."/>
            <person name="Mi Z."/>
            <person name="Tong Y."/>
        </authorList>
    </citation>
    <scope>NUCLEOTIDE SEQUENCE [LARGE SCALE GENOMIC DNA]</scope>
</reference>
<keyword evidence="2" id="KW-1185">Reference proteome</keyword>
<dbReference type="KEGG" id="vg:54979367"/>
<dbReference type="PROSITE" id="PS51257">
    <property type="entry name" value="PROKAR_LIPOPROTEIN"/>
    <property type="match status" value="1"/>
</dbReference>
<proteinExistence type="predicted"/>
<dbReference type="GeneID" id="54979367"/>
<evidence type="ECO:0000313" key="2">
    <source>
        <dbReference type="Proteomes" id="UP000225515"/>
    </source>
</evidence>
<protein>
    <recommendedName>
        <fullName evidence="3">Lipoprotein</fullName>
    </recommendedName>
</protein>
<name>A0A1P8DUT1_9CAUD</name>
<evidence type="ECO:0008006" key="3">
    <source>
        <dbReference type="Google" id="ProtNLM"/>
    </source>
</evidence>
<sequence length="61" mass="6642">MKKLIVITAMILAGCSGGERTIVLISDYSVTIRGCEYSNGEVNQNLYSVLPAGYCFNKKAH</sequence>
<dbReference type="EMBL" id="KX130960">
    <property type="protein sequence ID" value="APU93262.1"/>
    <property type="molecule type" value="Genomic_DNA"/>
</dbReference>
<dbReference type="Proteomes" id="UP000225515">
    <property type="component" value="Segment"/>
</dbReference>
<accession>A0A1P8DUT1</accession>
<evidence type="ECO:0000313" key="1">
    <source>
        <dbReference type="EMBL" id="APU93262.1"/>
    </source>
</evidence>
<organism evidence="1 2">
    <name type="scientific">Escherichia phage vB_EcoS-IME253</name>
    <dbReference type="NCBI Taxonomy" id="1933412"/>
    <lineage>
        <taxon>Viruses</taxon>
        <taxon>Duplodnaviria</taxon>
        <taxon>Heunggongvirae</taxon>
        <taxon>Uroviricota</taxon>
        <taxon>Caudoviricetes</taxon>
        <taxon>Drexlerviridae</taxon>
        <taxon>Braunvirinae</taxon>
        <taxon>Rtpvirus</taxon>
        <taxon>Rtpvirus IME253</taxon>
    </lineage>
</organism>